<name>A0A917SJJ8_9ACTN</name>
<dbReference type="Proteomes" id="UP000613840">
    <property type="component" value="Unassembled WGS sequence"/>
</dbReference>
<keyword evidence="2" id="KW-1185">Reference proteome</keyword>
<dbReference type="Gene3D" id="3.40.50.1860">
    <property type="match status" value="2"/>
</dbReference>
<reference evidence="1" key="2">
    <citation type="submission" date="2020-09" db="EMBL/GenBank/DDBJ databases">
        <authorList>
            <person name="Sun Q."/>
            <person name="Zhou Y."/>
        </authorList>
    </citation>
    <scope>NUCLEOTIDE SEQUENCE</scope>
    <source>
        <strain evidence="1">CGMCC 4.7306</strain>
    </source>
</reference>
<dbReference type="InterPro" id="IPR052186">
    <property type="entry name" value="Hydantoin_racemase-like"/>
</dbReference>
<gene>
    <name evidence="1" type="ORF">GCM10011575_45930</name>
</gene>
<dbReference type="PANTHER" id="PTHR28047">
    <property type="entry name" value="PROTEIN DCG1"/>
    <property type="match status" value="1"/>
</dbReference>
<dbReference type="PANTHER" id="PTHR28047:SF5">
    <property type="entry name" value="PROTEIN DCG1"/>
    <property type="match status" value="1"/>
</dbReference>
<dbReference type="Pfam" id="PF01177">
    <property type="entry name" value="Asp_Glu_race"/>
    <property type="match status" value="1"/>
</dbReference>
<reference evidence="1" key="1">
    <citation type="journal article" date="2014" name="Int. J. Syst. Evol. Microbiol.">
        <title>Complete genome sequence of Corynebacterium casei LMG S-19264T (=DSM 44701T), isolated from a smear-ripened cheese.</title>
        <authorList>
            <consortium name="US DOE Joint Genome Institute (JGI-PGF)"/>
            <person name="Walter F."/>
            <person name="Albersmeier A."/>
            <person name="Kalinowski J."/>
            <person name="Ruckert C."/>
        </authorList>
    </citation>
    <scope>NUCLEOTIDE SEQUENCE</scope>
    <source>
        <strain evidence="1">CGMCC 4.7306</strain>
    </source>
</reference>
<sequence length="213" mass="21744">MSARIGVIRVLSTDDERLLGAHGRAIEEVLPGVRTISRCIPDQPDGVHDEYTHAASVPKVARLAAELSDQVDGLVLSCAADPGLQEARAAARVPLVGAGSAAAAAARALGSRVGVITLTPTVPEAVALPLADRLIAFRQPSGVHQTRDLLTDAGRTAAEQAADELVAAGVDVLLLACTGMTTIGLPDRLRACFGVPVIDPVLAAAGLLISTCA</sequence>
<dbReference type="AlphaFoldDB" id="A0A917SJJ8"/>
<dbReference type="RefSeq" id="WP_188898252.1">
    <property type="nucleotide sequence ID" value="NZ_BMMZ01000018.1"/>
</dbReference>
<organism evidence="1 2">
    <name type="scientific">Microlunatus endophyticus</name>
    <dbReference type="NCBI Taxonomy" id="1716077"/>
    <lineage>
        <taxon>Bacteria</taxon>
        <taxon>Bacillati</taxon>
        <taxon>Actinomycetota</taxon>
        <taxon>Actinomycetes</taxon>
        <taxon>Propionibacteriales</taxon>
        <taxon>Propionibacteriaceae</taxon>
        <taxon>Microlunatus</taxon>
    </lineage>
</organism>
<comment type="caution">
    <text evidence="1">The sequence shown here is derived from an EMBL/GenBank/DDBJ whole genome shotgun (WGS) entry which is preliminary data.</text>
</comment>
<dbReference type="InterPro" id="IPR015942">
    <property type="entry name" value="Asp/Glu/hydantoin_racemase"/>
</dbReference>
<dbReference type="EMBL" id="BMMZ01000018">
    <property type="protein sequence ID" value="GGL82486.1"/>
    <property type="molecule type" value="Genomic_DNA"/>
</dbReference>
<dbReference type="InterPro" id="IPR001920">
    <property type="entry name" value="Asp/Glu_race"/>
</dbReference>
<proteinExistence type="predicted"/>
<dbReference type="GO" id="GO:0047661">
    <property type="term" value="F:amino-acid racemase activity"/>
    <property type="evidence" value="ECO:0007669"/>
    <property type="project" value="InterPro"/>
</dbReference>
<protein>
    <submittedName>
        <fullName evidence="1">Hydantoin racemase</fullName>
    </submittedName>
</protein>
<evidence type="ECO:0000313" key="1">
    <source>
        <dbReference type="EMBL" id="GGL82486.1"/>
    </source>
</evidence>
<evidence type="ECO:0000313" key="2">
    <source>
        <dbReference type="Proteomes" id="UP000613840"/>
    </source>
</evidence>
<accession>A0A917SJJ8</accession>